<accession>A0A7S2XMA5</accession>
<evidence type="ECO:0000313" key="2">
    <source>
        <dbReference type="EMBL" id="CAD9815762.1"/>
    </source>
</evidence>
<dbReference type="InterPro" id="IPR057668">
    <property type="entry name" value="E2_Ub-conjug_enz_C"/>
</dbReference>
<dbReference type="EMBL" id="HBHQ01011339">
    <property type="protein sequence ID" value="CAD9815762.1"/>
    <property type="molecule type" value="Transcribed_RNA"/>
</dbReference>
<gene>
    <name evidence="2" type="ORF">ASEP1449_LOCUS7588</name>
</gene>
<organism evidence="2">
    <name type="scientific">Attheya septentrionalis</name>
    <dbReference type="NCBI Taxonomy" id="420275"/>
    <lineage>
        <taxon>Eukaryota</taxon>
        <taxon>Sar</taxon>
        <taxon>Stramenopiles</taxon>
        <taxon>Ochrophyta</taxon>
        <taxon>Bacillariophyta</taxon>
        <taxon>Coscinodiscophyceae</taxon>
        <taxon>Chaetocerotophycidae</taxon>
        <taxon>Chaetocerotales</taxon>
        <taxon>Attheyaceae</taxon>
        <taxon>Attheya</taxon>
    </lineage>
</organism>
<feature type="domain" description="Non-canonical E2 ubiquitin-conjugating enzyme C-terminal" evidence="1">
    <location>
        <begin position="133"/>
        <end position="591"/>
    </location>
</feature>
<dbReference type="PANTHER" id="PTHR31560">
    <property type="entry name" value="UPF0652 PROTEIN C16A11.03C-RELATED"/>
    <property type="match status" value="1"/>
</dbReference>
<dbReference type="Pfam" id="PF09418">
    <property type="entry name" value="DUF2009"/>
    <property type="match status" value="1"/>
</dbReference>
<dbReference type="PANTHER" id="PTHR31560:SF0">
    <property type="entry name" value="UPF0652 PROTEIN C22H10.08"/>
    <property type="match status" value="1"/>
</dbReference>
<sequence length="594" mass="67167">MPLASNGFDRFSDVRGESGTRVTIRLSQRAIEAGMLDEETVLKPMLVKFFETSQYSVAFSSYNNNDNDDVVHDEVQSIIDASQIELDEQMEEAAAAAKDGSDINESILEDLVNHDNSNTNLQGVGSHNSVKERSKFIPLRLSIGERKMLRLVEAIMTCCDYTTDVDRLFKNAARRTHAQLKSVMAVLRGMVTACDYAAGQKLCDDDDDNHFTDFEPFFCQMFEIARRHKIMNPEKMRTEYGKLIYLLQDAVSPTVAPHLSFSCKGPIETVYKFLEARGGLGVLDDPLIEVATQEILAEKKTRANIDEEIRRKEMAVSKIKSSHRNTNLTSDDIHLCLYSICDNNSFLNSNRVPIDKVIGYLQESFAPGNIDEGYSLSIVSGQDGARLSHSHERQYYFALQSLSLWRDIVDDMFRLWHFAEEDLLSETITYSLKDTGQGMQRVQQSPRTYKAMQQILVRVQGKMKQWIGSGVIHLGDHNVPNALSFIDKYTQVPRILGPIVSCLENLERIYENDDGIKEMIDDGFGGLECLKKDILYDFFRSAFDGSGADNFYDAGSCIDGRMTSAWHWCSQLPSKPFYSIFKLTGFTGFDGEFK</sequence>
<evidence type="ECO:0000259" key="1">
    <source>
        <dbReference type="Pfam" id="PF09418"/>
    </source>
</evidence>
<dbReference type="AlphaFoldDB" id="A0A7S2XMA5"/>
<dbReference type="InterPro" id="IPR018553">
    <property type="entry name" value="E2_Ub-conjug_enz"/>
</dbReference>
<name>A0A7S2XMA5_9STRA</name>
<proteinExistence type="predicted"/>
<reference evidence="2" key="1">
    <citation type="submission" date="2021-01" db="EMBL/GenBank/DDBJ databases">
        <authorList>
            <person name="Corre E."/>
            <person name="Pelletier E."/>
            <person name="Niang G."/>
            <person name="Scheremetjew M."/>
            <person name="Finn R."/>
            <person name="Kale V."/>
            <person name="Holt S."/>
            <person name="Cochrane G."/>
            <person name="Meng A."/>
            <person name="Brown T."/>
            <person name="Cohen L."/>
        </authorList>
    </citation>
    <scope>NUCLEOTIDE SEQUENCE</scope>
    <source>
        <strain evidence="2">CCMP2084</strain>
    </source>
</reference>
<protein>
    <recommendedName>
        <fullName evidence="1">Non-canonical E2 ubiquitin-conjugating enzyme C-terminal domain-containing protein</fullName>
    </recommendedName>
</protein>